<dbReference type="InterPro" id="IPR006145">
    <property type="entry name" value="PsdUridine_synth_RsuA/RluA"/>
</dbReference>
<dbReference type="GO" id="GO:0001522">
    <property type="term" value="P:pseudouridine synthesis"/>
    <property type="evidence" value="ECO:0007669"/>
    <property type="project" value="InterPro"/>
</dbReference>
<dbReference type="AlphaFoldDB" id="A0A1U7GUJ3"/>
<protein>
    <recommendedName>
        <fullName evidence="3">Pseudouridine synthase</fullName>
        <ecNumber evidence="3">5.4.99.-</ecNumber>
    </recommendedName>
</protein>
<comment type="similarity">
    <text evidence="1 3">Belongs to the pseudouridine synthase RsuA family.</text>
</comment>
<evidence type="ECO:0000256" key="4">
    <source>
        <dbReference type="SAM" id="MobiDB-lite"/>
    </source>
</evidence>
<evidence type="ECO:0000259" key="5">
    <source>
        <dbReference type="Pfam" id="PF00849"/>
    </source>
</evidence>
<feature type="region of interest" description="Disordered" evidence="4">
    <location>
        <begin position="198"/>
        <end position="218"/>
    </location>
</feature>
<dbReference type="InterPro" id="IPR000748">
    <property type="entry name" value="PsdUridine_synth_RsuA/RluB/E/F"/>
</dbReference>
<dbReference type="InterPro" id="IPR042092">
    <property type="entry name" value="PsdUridine_s_RsuA/RluB/E/F_cat"/>
</dbReference>
<comment type="caution">
    <text evidence="6">The sequence shown here is derived from an EMBL/GenBank/DDBJ whole genome shotgun (WGS) entry which is preliminary data.</text>
</comment>
<dbReference type="InterPro" id="IPR018496">
    <property type="entry name" value="PsdUridine_synth_RsuA/RluB_CS"/>
</dbReference>
<dbReference type="OrthoDB" id="9807213at2"/>
<dbReference type="InterPro" id="IPR020094">
    <property type="entry name" value="TruA/RsuA/RluB/E/F_N"/>
</dbReference>
<dbReference type="EC" id="5.4.99.-" evidence="3"/>
<gene>
    <name evidence="6" type="ORF">NIES592_21030</name>
</gene>
<dbReference type="PANTHER" id="PTHR47683:SF2">
    <property type="entry name" value="RNA-BINDING S4 DOMAIN-CONTAINING PROTEIN"/>
    <property type="match status" value="1"/>
</dbReference>
<accession>A0A1U7GUJ3</accession>
<feature type="compositionally biased region" description="Polar residues" evidence="4">
    <location>
        <begin position="198"/>
        <end position="207"/>
    </location>
</feature>
<dbReference type="CDD" id="cd02566">
    <property type="entry name" value="PseudoU_synth_RluE"/>
    <property type="match status" value="1"/>
</dbReference>
<dbReference type="InterPro" id="IPR050343">
    <property type="entry name" value="RsuA_PseudoU_synthase"/>
</dbReference>
<evidence type="ECO:0000313" key="7">
    <source>
        <dbReference type="Proteomes" id="UP000186391"/>
    </source>
</evidence>
<evidence type="ECO:0000256" key="2">
    <source>
        <dbReference type="ARBA" id="ARBA00023235"/>
    </source>
</evidence>
<sequence>MTNHYRYILFYKPYGVLCQFTQDTPTRSTLKDYISIPDVYPVGRLDWDSEGLLLLTNHGQLKHRLCDPRFGHERTYWVQVERIPDVAALEKLETGVIIQDYHTRPAKVRLLSAESILPERDPPIRFRKNVPTTWLEMVLTEGKNRQVRRMTAAVGFPTLRLVRVAIADLHLDNLKPGQWRDLTPQEIKSLNNLTFSNRSSRKQNGLQTKAFPMKQFHH</sequence>
<dbReference type="NCBIfam" id="TIGR00093">
    <property type="entry name" value="pseudouridine synthase"/>
    <property type="match status" value="1"/>
</dbReference>
<dbReference type="RefSeq" id="WP_073556791.1">
    <property type="nucleotide sequence ID" value="NZ_MRCA01000016.1"/>
</dbReference>
<organism evidence="6 7">
    <name type="scientific">Fischerella major NIES-592</name>
    <dbReference type="NCBI Taxonomy" id="210994"/>
    <lineage>
        <taxon>Bacteria</taxon>
        <taxon>Bacillati</taxon>
        <taxon>Cyanobacteriota</taxon>
        <taxon>Cyanophyceae</taxon>
        <taxon>Nostocales</taxon>
        <taxon>Hapalosiphonaceae</taxon>
        <taxon>Fischerella</taxon>
    </lineage>
</organism>
<feature type="domain" description="Pseudouridine synthase RsuA/RluA-like" evidence="5">
    <location>
        <begin position="7"/>
        <end position="153"/>
    </location>
</feature>
<name>A0A1U7GUJ3_9CYAN</name>
<evidence type="ECO:0000256" key="1">
    <source>
        <dbReference type="ARBA" id="ARBA00008348"/>
    </source>
</evidence>
<dbReference type="Pfam" id="PF00849">
    <property type="entry name" value="PseudoU_synth_2"/>
    <property type="match status" value="1"/>
</dbReference>
<dbReference type="InterPro" id="IPR020103">
    <property type="entry name" value="PsdUridine_synth_cat_dom_sf"/>
</dbReference>
<dbReference type="GO" id="GO:0003723">
    <property type="term" value="F:RNA binding"/>
    <property type="evidence" value="ECO:0007669"/>
    <property type="project" value="InterPro"/>
</dbReference>
<dbReference type="PROSITE" id="PS01149">
    <property type="entry name" value="PSI_RSU"/>
    <property type="match status" value="1"/>
</dbReference>
<keyword evidence="7" id="KW-1185">Reference proteome</keyword>
<dbReference type="PANTHER" id="PTHR47683">
    <property type="entry name" value="PSEUDOURIDINE SYNTHASE FAMILY PROTEIN-RELATED"/>
    <property type="match status" value="1"/>
</dbReference>
<dbReference type="GO" id="GO:0009982">
    <property type="term" value="F:pseudouridine synthase activity"/>
    <property type="evidence" value="ECO:0007669"/>
    <property type="project" value="InterPro"/>
</dbReference>
<dbReference type="GO" id="GO:0140098">
    <property type="term" value="F:catalytic activity, acting on RNA"/>
    <property type="evidence" value="ECO:0007669"/>
    <property type="project" value="UniProtKB-ARBA"/>
</dbReference>
<evidence type="ECO:0000313" key="6">
    <source>
        <dbReference type="EMBL" id="OKH11722.1"/>
    </source>
</evidence>
<dbReference type="EMBL" id="MRCA01000016">
    <property type="protein sequence ID" value="OKH11722.1"/>
    <property type="molecule type" value="Genomic_DNA"/>
</dbReference>
<reference evidence="6 7" key="1">
    <citation type="submission" date="2016-11" db="EMBL/GenBank/DDBJ databases">
        <title>Draft Genome Sequences of Nine Cyanobacterial Strains from Diverse Habitats.</title>
        <authorList>
            <person name="Zhu T."/>
            <person name="Hou S."/>
            <person name="Lu X."/>
            <person name="Hess W.R."/>
        </authorList>
    </citation>
    <scope>NUCLEOTIDE SEQUENCE [LARGE SCALE GENOMIC DNA]</scope>
    <source>
        <strain evidence="6 7">NIES-592</strain>
    </source>
</reference>
<keyword evidence="2 3" id="KW-0413">Isomerase</keyword>
<dbReference type="SUPFAM" id="SSF55120">
    <property type="entry name" value="Pseudouridine synthase"/>
    <property type="match status" value="1"/>
</dbReference>
<dbReference type="Gene3D" id="3.30.70.1560">
    <property type="entry name" value="Alpha-L RNA-binding motif"/>
    <property type="match status" value="1"/>
</dbReference>
<dbReference type="Gene3D" id="3.30.70.580">
    <property type="entry name" value="Pseudouridine synthase I, catalytic domain, N-terminal subdomain"/>
    <property type="match status" value="1"/>
</dbReference>
<dbReference type="Proteomes" id="UP000186391">
    <property type="component" value="Unassembled WGS sequence"/>
</dbReference>
<dbReference type="GO" id="GO:0006364">
    <property type="term" value="P:rRNA processing"/>
    <property type="evidence" value="ECO:0007669"/>
    <property type="project" value="UniProtKB-ARBA"/>
</dbReference>
<proteinExistence type="inferred from homology"/>
<evidence type="ECO:0000256" key="3">
    <source>
        <dbReference type="RuleBase" id="RU003887"/>
    </source>
</evidence>